<proteinExistence type="predicted"/>
<name>A0A4Q5KML8_9GAMM</name>
<evidence type="ECO:0000313" key="2">
    <source>
        <dbReference type="Proteomes" id="UP000293465"/>
    </source>
</evidence>
<dbReference type="EMBL" id="SEZJ01000006">
    <property type="protein sequence ID" value="RYU46615.1"/>
    <property type="molecule type" value="Genomic_DNA"/>
</dbReference>
<reference evidence="1 2" key="1">
    <citation type="submission" date="2019-02" db="EMBL/GenBank/DDBJ databases">
        <title>Genome sequences of Aliivibrio finisterrensis strains from farmed Atlantic salmon.</title>
        <authorList>
            <person name="Bowman J.P."/>
        </authorList>
    </citation>
    <scope>NUCLEOTIDE SEQUENCE [LARGE SCALE GENOMIC DNA]</scope>
    <source>
        <strain evidence="1 2">A32</strain>
    </source>
</reference>
<accession>A0A4Q5KML8</accession>
<dbReference type="Proteomes" id="UP000293465">
    <property type="component" value="Unassembled WGS sequence"/>
</dbReference>
<comment type="caution">
    <text evidence="1">The sequence shown here is derived from an EMBL/GenBank/DDBJ whole genome shotgun (WGS) entry which is preliminary data.</text>
</comment>
<dbReference type="RefSeq" id="WP_130086929.1">
    <property type="nucleotide sequence ID" value="NZ_SEZJ01000006.1"/>
</dbReference>
<organism evidence="1 2">
    <name type="scientific">Aliivibrio finisterrensis</name>
    <dbReference type="NCBI Taxonomy" id="511998"/>
    <lineage>
        <taxon>Bacteria</taxon>
        <taxon>Pseudomonadati</taxon>
        <taxon>Pseudomonadota</taxon>
        <taxon>Gammaproteobacteria</taxon>
        <taxon>Vibrionales</taxon>
        <taxon>Vibrionaceae</taxon>
        <taxon>Aliivibrio</taxon>
    </lineage>
</organism>
<protein>
    <submittedName>
        <fullName evidence="1">Uncharacterized protein</fullName>
    </submittedName>
</protein>
<dbReference type="AlphaFoldDB" id="A0A4Q5KML8"/>
<dbReference type="GeneID" id="56275067"/>
<gene>
    <name evidence="1" type="ORF">ERW49_08410</name>
</gene>
<sequence length="130" mass="14124">MELSEYIEISIYSVLKGLKNADDKLSKDKLGSVWTDDFNTISSDLVNLKLAKGQKDNSDKSVPVLVFDFDINVEVGSEKNKDSSSNLSTNAKILNVISFGGGINAGSSSKKNQVSTQNLKFSVPVSFEIK</sequence>
<evidence type="ECO:0000313" key="1">
    <source>
        <dbReference type="EMBL" id="RYU46615.1"/>
    </source>
</evidence>